<dbReference type="PANTHER" id="PTHR32432:SF3">
    <property type="entry name" value="ETHANOLAMINE UTILIZATION PROTEIN EUTJ"/>
    <property type="match status" value="1"/>
</dbReference>
<evidence type="ECO:0000313" key="1">
    <source>
        <dbReference type="EMBL" id="GAI18038.1"/>
    </source>
</evidence>
<accession>X1LG29</accession>
<dbReference type="PANTHER" id="PTHR32432">
    <property type="entry name" value="CELL DIVISION PROTEIN FTSA-RELATED"/>
    <property type="match status" value="1"/>
</dbReference>
<dbReference type="InterPro" id="IPR005883">
    <property type="entry name" value="PilM"/>
</dbReference>
<sequence length="124" mass="14060">MNLFAQKTEAFGLDISDLSLKIIKLDKAKLTSFGETKIPSGIIKEGEVKDRKSLSQIIEKAVKEVKGKRLKSKYVILSLPEEKSFLDVFQIPLMKKEEVESAVRFEAENHIPIPLDKVIEIFIT</sequence>
<gene>
    <name evidence="1" type="ORF">S06H3_14240</name>
</gene>
<feature type="non-terminal residue" evidence="1">
    <location>
        <position position="124"/>
    </location>
</feature>
<evidence type="ECO:0008006" key="2">
    <source>
        <dbReference type="Google" id="ProtNLM"/>
    </source>
</evidence>
<dbReference type="AlphaFoldDB" id="X1LG29"/>
<dbReference type="EMBL" id="BARV01006963">
    <property type="protein sequence ID" value="GAI18038.1"/>
    <property type="molecule type" value="Genomic_DNA"/>
</dbReference>
<dbReference type="Pfam" id="PF11104">
    <property type="entry name" value="PilM_2"/>
    <property type="match status" value="1"/>
</dbReference>
<protein>
    <recommendedName>
        <fullName evidence="2">SHS2 domain-containing protein</fullName>
    </recommendedName>
</protein>
<dbReference type="InterPro" id="IPR043129">
    <property type="entry name" value="ATPase_NBD"/>
</dbReference>
<name>X1LG29_9ZZZZ</name>
<dbReference type="Gene3D" id="3.30.420.40">
    <property type="match status" value="1"/>
</dbReference>
<dbReference type="InterPro" id="IPR050696">
    <property type="entry name" value="FtsA/MreB"/>
</dbReference>
<comment type="caution">
    <text evidence="1">The sequence shown here is derived from an EMBL/GenBank/DDBJ whole genome shotgun (WGS) entry which is preliminary data.</text>
</comment>
<reference evidence="1" key="1">
    <citation type="journal article" date="2014" name="Front. Microbiol.">
        <title>High frequency of phylogenetically diverse reductive dehalogenase-homologous genes in deep subseafloor sedimentary metagenomes.</title>
        <authorList>
            <person name="Kawai M."/>
            <person name="Futagami T."/>
            <person name="Toyoda A."/>
            <person name="Takaki Y."/>
            <person name="Nishi S."/>
            <person name="Hori S."/>
            <person name="Arai W."/>
            <person name="Tsubouchi T."/>
            <person name="Morono Y."/>
            <person name="Uchiyama I."/>
            <person name="Ito T."/>
            <person name="Fujiyama A."/>
            <person name="Inagaki F."/>
            <person name="Takami H."/>
        </authorList>
    </citation>
    <scope>NUCLEOTIDE SEQUENCE</scope>
    <source>
        <strain evidence="1">Expedition CK06-06</strain>
    </source>
</reference>
<dbReference type="Gene3D" id="3.30.1490.300">
    <property type="match status" value="1"/>
</dbReference>
<proteinExistence type="predicted"/>
<dbReference type="SUPFAM" id="SSF53067">
    <property type="entry name" value="Actin-like ATPase domain"/>
    <property type="match status" value="1"/>
</dbReference>
<organism evidence="1">
    <name type="scientific">marine sediment metagenome</name>
    <dbReference type="NCBI Taxonomy" id="412755"/>
    <lineage>
        <taxon>unclassified sequences</taxon>
        <taxon>metagenomes</taxon>
        <taxon>ecological metagenomes</taxon>
    </lineage>
</organism>